<comment type="caution">
    <text evidence="5">The sequence shown here is derived from an EMBL/GenBank/DDBJ whole genome shotgun (WGS) entry which is preliminary data.</text>
</comment>
<evidence type="ECO:0000313" key="5">
    <source>
        <dbReference type="EMBL" id="KIC93797.1"/>
    </source>
</evidence>
<evidence type="ECO:0008006" key="7">
    <source>
        <dbReference type="Google" id="ProtNLM"/>
    </source>
</evidence>
<dbReference type="PANTHER" id="PTHR22604:SF105">
    <property type="entry name" value="TRANS-1,2-DIHYDROBENZENE-1,2-DIOL DEHYDROGENASE"/>
    <property type="match status" value="1"/>
</dbReference>
<gene>
    <name evidence="5" type="ORF">OI18_15655</name>
</gene>
<accession>A0A0C1L192</accession>
<name>A0A0C1L192_9BACT</name>
<dbReference type="Pfam" id="PF22725">
    <property type="entry name" value="GFO_IDH_MocA_C3"/>
    <property type="match status" value="1"/>
</dbReference>
<proteinExistence type="inferred from homology"/>
<dbReference type="AlphaFoldDB" id="A0A0C1L192"/>
<dbReference type="EMBL" id="JSVC01000017">
    <property type="protein sequence ID" value="KIC93797.1"/>
    <property type="molecule type" value="Genomic_DNA"/>
</dbReference>
<dbReference type="SUPFAM" id="SSF55347">
    <property type="entry name" value="Glyceraldehyde-3-phosphate dehydrogenase-like, C-terminal domain"/>
    <property type="match status" value="1"/>
</dbReference>
<dbReference type="SUPFAM" id="SSF51735">
    <property type="entry name" value="NAD(P)-binding Rossmann-fold domains"/>
    <property type="match status" value="1"/>
</dbReference>
<feature type="domain" description="Gfo/Idh/MocA-like oxidoreductase N-terminal" evidence="3">
    <location>
        <begin position="4"/>
        <end position="123"/>
    </location>
</feature>
<dbReference type="Proteomes" id="UP000031408">
    <property type="component" value="Unassembled WGS sequence"/>
</dbReference>
<dbReference type="Gene3D" id="3.30.360.10">
    <property type="entry name" value="Dihydrodipicolinate Reductase, domain 2"/>
    <property type="match status" value="1"/>
</dbReference>
<sequence length="341" mass="38194">MVTFKWGIIGPGNIAETFLQDLKRATSANHIVTAVFHKEKEKAAVFAEKWKIPFFYDSIHEMAKECHMNAVYIATPHPFHHKETLICLEQGIPVLCEKPIAINKMQLEEMIAASERTKTFLMEGMWIRFLPSIRQVKEICEQGLIGEIVSIHANLSYVAPKESGNRYFNPALGGGSLLDLGVYPVYLAVLLMGRPISISSRARVNADQIDEHCLINLEFLKKTFAVCESSLITNTGNTAGIYGTEGSIRICKPWNEMPECIELSDTDGNITRIPSGWDGHGFQYEVDEVFRCIEKNQLESPALTHSTSLCVMDILDTVRHQNGIYYPFDSPVPAGQKLTSL</sequence>
<feature type="domain" description="GFO/IDH/MocA-like oxidoreductase" evidence="4">
    <location>
        <begin position="133"/>
        <end position="249"/>
    </location>
</feature>
<organism evidence="5 6">
    <name type="scientific">Flavihumibacter solisilvae</name>
    <dbReference type="NCBI Taxonomy" id="1349421"/>
    <lineage>
        <taxon>Bacteria</taxon>
        <taxon>Pseudomonadati</taxon>
        <taxon>Bacteroidota</taxon>
        <taxon>Chitinophagia</taxon>
        <taxon>Chitinophagales</taxon>
        <taxon>Chitinophagaceae</taxon>
        <taxon>Flavihumibacter</taxon>
    </lineage>
</organism>
<reference evidence="5 6" key="1">
    <citation type="submission" date="2014-11" db="EMBL/GenBank/DDBJ databases">
        <title>Genome sequence of Flavihumibacter solisilvae 3-3.</title>
        <authorList>
            <person name="Zhou G."/>
            <person name="Li M."/>
            <person name="Wang G."/>
        </authorList>
    </citation>
    <scope>NUCLEOTIDE SEQUENCE [LARGE SCALE GENOMIC DNA]</scope>
    <source>
        <strain evidence="5 6">3-3</strain>
    </source>
</reference>
<evidence type="ECO:0000313" key="6">
    <source>
        <dbReference type="Proteomes" id="UP000031408"/>
    </source>
</evidence>
<dbReference type="InterPro" id="IPR050984">
    <property type="entry name" value="Gfo/Idh/MocA_domain"/>
</dbReference>
<comment type="similarity">
    <text evidence="1">Belongs to the Gfo/Idh/MocA family.</text>
</comment>
<dbReference type="Pfam" id="PF01408">
    <property type="entry name" value="GFO_IDH_MocA"/>
    <property type="match status" value="1"/>
</dbReference>
<dbReference type="Gene3D" id="3.40.50.720">
    <property type="entry name" value="NAD(P)-binding Rossmann-like Domain"/>
    <property type="match status" value="1"/>
</dbReference>
<keyword evidence="2" id="KW-0560">Oxidoreductase</keyword>
<dbReference type="InterPro" id="IPR055170">
    <property type="entry name" value="GFO_IDH_MocA-like_dom"/>
</dbReference>
<dbReference type="RefSeq" id="WP_039141451.1">
    <property type="nucleotide sequence ID" value="NZ_JSVC01000017.1"/>
</dbReference>
<dbReference type="GO" id="GO:0016491">
    <property type="term" value="F:oxidoreductase activity"/>
    <property type="evidence" value="ECO:0007669"/>
    <property type="project" value="UniProtKB-KW"/>
</dbReference>
<keyword evidence="6" id="KW-1185">Reference proteome</keyword>
<evidence type="ECO:0000259" key="3">
    <source>
        <dbReference type="Pfam" id="PF01408"/>
    </source>
</evidence>
<dbReference type="InterPro" id="IPR000683">
    <property type="entry name" value="Gfo/Idh/MocA-like_OxRdtase_N"/>
</dbReference>
<dbReference type="OrthoDB" id="9815825at2"/>
<dbReference type="PANTHER" id="PTHR22604">
    <property type="entry name" value="OXIDOREDUCTASES"/>
    <property type="match status" value="1"/>
</dbReference>
<dbReference type="GO" id="GO:0000166">
    <property type="term" value="F:nucleotide binding"/>
    <property type="evidence" value="ECO:0007669"/>
    <property type="project" value="InterPro"/>
</dbReference>
<dbReference type="STRING" id="1349421.OI18_15655"/>
<evidence type="ECO:0000256" key="1">
    <source>
        <dbReference type="ARBA" id="ARBA00010928"/>
    </source>
</evidence>
<evidence type="ECO:0000259" key="4">
    <source>
        <dbReference type="Pfam" id="PF22725"/>
    </source>
</evidence>
<dbReference type="InterPro" id="IPR036291">
    <property type="entry name" value="NAD(P)-bd_dom_sf"/>
</dbReference>
<protein>
    <recommendedName>
        <fullName evidence="7">Oxidoreductase</fullName>
    </recommendedName>
</protein>
<evidence type="ECO:0000256" key="2">
    <source>
        <dbReference type="ARBA" id="ARBA00023002"/>
    </source>
</evidence>